<dbReference type="Proteomes" id="UP000830583">
    <property type="component" value="Chromosome"/>
</dbReference>
<name>A0ABY4KJS8_9FLAO</name>
<reference evidence="1" key="1">
    <citation type="submission" date="2022-04" db="EMBL/GenBank/DDBJ databases">
        <title>Consumption of N2O by Flavobacterium azooxidireducens sp. nov. isolated from Decomposing Leaf Litter of Phragmites australis (Cav.).</title>
        <authorList>
            <person name="Behrendt U."/>
            <person name="Spanner T."/>
            <person name="Augustin J."/>
            <person name="Horn M.A."/>
            <person name="Kolb S."/>
            <person name="Ulrich A."/>
        </authorList>
    </citation>
    <scope>NUCLEOTIDE SEQUENCE</scope>
    <source>
        <strain evidence="1">IGB 4-14</strain>
    </source>
</reference>
<organism evidence="1 2">
    <name type="scientific">Flavobacterium azooxidireducens</name>
    <dbReference type="NCBI Taxonomy" id="1871076"/>
    <lineage>
        <taxon>Bacteria</taxon>
        <taxon>Pseudomonadati</taxon>
        <taxon>Bacteroidota</taxon>
        <taxon>Flavobacteriia</taxon>
        <taxon>Flavobacteriales</taxon>
        <taxon>Flavobacteriaceae</taxon>
        <taxon>Flavobacterium</taxon>
    </lineage>
</organism>
<keyword evidence="2" id="KW-1185">Reference proteome</keyword>
<accession>A0ABY4KJS8</accession>
<dbReference type="EMBL" id="CP096205">
    <property type="protein sequence ID" value="UPQ79672.1"/>
    <property type="molecule type" value="Genomic_DNA"/>
</dbReference>
<dbReference type="RefSeq" id="WP_248434995.1">
    <property type="nucleotide sequence ID" value="NZ_CP096205.1"/>
</dbReference>
<gene>
    <name evidence="1" type="ORF">M0M57_02265</name>
</gene>
<proteinExistence type="predicted"/>
<evidence type="ECO:0000313" key="1">
    <source>
        <dbReference type="EMBL" id="UPQ79672.1"/>
    </source>
</evidence>
<evidence type="ECO:0000313" key="2">
    <source>
        <dbReference type="Proteomes" id="UP000830583"/>
    </source>
</evidence>
<protein>
    <submittedName>
        <fullName evidence="1">Uncharacterized protein</fullName>
    </submittedName>
</protein>
<sequence length="380" mass="44759">MLPKNEIEQYVKMLRTTQIVHDSEAPKKENKKSVISIFKPLFFIFKSVVDFLLLKLLLLFPKYRNKKIVYTSARFTTSSNGIVEDRIVKPLFVDNILFINQSKEIWINKINNQKVYNVGGIAKIISFFSKEPSSLMQNFYAYQLVNKWILNSFISKEIYFLVHYDLGNLAIIFSNYRHKLKLIEIQHGGIINYFPYINPAPIKMIDLFYVKNKPTIDYLNNHLCKDFNSEYKLLPYPNSQKKYTEGKHILYASTVEFNGIHPVFLEFLKTNEVKNLNLYIRLHPREKDKIELFKKQLENVKANIVFDESKNWLESNTIKNLIVVSPWSSVIEDAADNGFKTIILEPFGKERFGYLIDDQQVFFTPNIEIFKVKLNFLFNL</sequence>